<dbReference type="InterPro" id="IPR025486">
    <property type="entry name" value="DUF4378"/>
</dbReference>
<dbReference type="PANTHER" id="PTHR46836:SF8">
    <property type="entry name" value="AFADIN"/>
    <property type="match status" value="1"/>
</dbReference>
<accession>A0A8J5M4W4</accession>
<feature type="region of interest" description="Disordered" evidence="1">
    <location>
        <begin position="1"/>
        <end position="21"/>
    </location>
</feature>
<protein>
    <recommendedName>
        <fullName evidence="2">DUF4378 domain-containing protein</fullName>
    </recommendedName>
</protein>
<sequence length="1027" mass="116875">MKPPPPASLDLDSENADSTVTRNRTQLDNAPSLSLAFSGFSQIDWRRARAEREGWSPISRFADAGEEARIDPAVSSCALRQLMKIGFPSGYEYLKHHGTISDSACNNTFQKEESSYCQSSYDKTSVKSRSMLMDKELMREEEIRWSSGVIAKLMGLDEQIPQRLVHKRKRVADGFTQKLSVAGIQGKYLIKDEHLFHMNMADHHEFNDNNDALETVEVEREKRKTVAKALPSLRQYNFDISKECKSNVSSPGQSSMDAMEIPSNKLYKMANKSSNNMSRQYSREHHFLRFQKEPNFRWLAPSHLESKKAISKSHTCISTTGEISSPLNRVTDRFPHMKKDVMCYFQRPMTCMASSSPIHPSVSFSYKLSQQHAARKNRKCILHNHSRVKPNNDRSLVNGQMFYVTTPENFWSARRRRTAQPRIKETHNQGQNLKNFSLSMEGFGCREIARETTEELRESICRDKKHMPIFGLNILSGNGSSCTMPDMSNLLNSGTFRRSSGYFEDWSSNHNPGLAYSVKSRGSEAQKNLPKLKMTNYIKEGHYNIGSSQSAEYCLKSDMERKGKAYNSSAVHSFSDEKPSSTRASCDSYMTVSPRKGLDGRFFLNLPKPTIVPVPSTAIGNQNARLHQSNSQRFCSIDDVLTLRPTKINQIGNLLSKSIKSRHHKLDSNLHRQEKNSSTREMHMAQENKTTAVPMKASSKGNYKLLYVPSSADMDMFLKTTMELDKLSTDKTNSKNIKVSNTDMKISVEIRFDARMKNTAECNGPVKDLSSDHLQVDCDFHNHERRKKASQSCLVFVPEAPVREDDSGISITQNIDLHGHQSKELTSISQNPGVKSSKMLRLSNEDSREESDLIPQSVYLEEDFMDEEERDYTYLLDILFASGIHSSKQDNLFNACHLPEYPVNPTLFEKLEKKFGKLVSWSKSERKLMFDMTNSILAEILAPCMDPLPWVNSIRTIGPMWSSEGLIERSWKILVKKRAELSFGNAEDKALDFKWLDLGDHINDIGCEIARLLKEELLEELVEFIQG</sequence>
<evidence type="ECO:0000259" key="2">
    <source>
        <dbReference type="Pfam" id="PF14309"/>
    </source>
</evidence>
<feature type="domain" description="DUF4378" evidence="2">
    <location>
        <begin position="871"/>
        <end position="1020"/>
    </location>
</feature>
<dbReference type="Pfam" id="PF14309">
    <property type="entry name" value="DUF4378"/>
    <property type="match status" value="1"/>
</dbReference>
<dbReference type="Proteomes" id="UP000734854">
    <property type="component" value="Unassembled WGS sequence"/>
</dbReference>
<comment type="caution">
    <text evidence="3">The sequence shown here is derived from an EMBL/GenBank/DDBJ whole genome shotgun (WGS) entry which is preliminary data.</text>
</comment>
<reference evidence="3 4" key="1">
    <citation type="submission" date="2020-08" db="EMBL/GenBank/DDBJ databases">
        <title>Plant Genome Project.</title>
        <authorList>
            <person name="Zhang R.-G."/>
        </authorList>
    </citation>
    <scope>NUCLEOTIDE SEQUENCE [LARGE SCALE GENOMIC DNA]</scope>
    <source>
        <tissue evidence="3">Rhizome</tissue>
    </source>
</reference>
<dbReference type="EMBL" id="JACMSC010000002">
    <property type="protein sequence ID" value="KAG6532333.1"/>
    <property type="molecule type" value="Genomic_DNA"/>
</dbReference>
<keyword evidence="4" id="KW-1185">Reference proteome</keyword>
<feature type="compositionally biased region" description="Basic and acidic residues" evidence="1">
    <location>
        <begin position="666"/>
        <end position="686"/>
    </location>
</feature>
<name>A0A8J5M4W4_ZINOF</name>
<evidence type="ECO:0000256" key="1">
    <source>
        <dbReference type="SAM" id="MobiDB-lite"/>
    </source>
</evidence>
<feature type="region of interest" description="Disordered" evidence="1">
    <location>
        <begin position="663"/>
        <end position="693"/>
    </location>
</feature>
<organism evidence="3 4">
    <name type="scientific">Zingiber officinale</name>
    <name type="common">Ginger</name>
    <name type="synonym">Amomum zingiber</name>
    <dbReference type="NCBI Taxonomy" id="94328"/>
    <lineage>
        <taxon>Eukaryota</taxon>
        <taxon>Viridiplantae</taxon>
        <taxon>Streptophyta</taxon>
        <taxon>Embryophyta</taxon>
        <taxon>Tracheophyta</taxon>
        <taxon>Spermatophyta</taxon>
        <taxon>Magnoliopsida</taxon>
        <taxon>Liliopsida</taxon>
        <taxon>Zingiberales</taxon>
        <taxon>Zingiberaceae</taxon>
        <taxon>Zingiber</taxon>
    </lineage>
</organism>
<proteinExistence type="predicted"/>
<evidence type="ECO:0000313" key="4">
    <source>
        <dbReference type="Proteomes" id="UP000734854"/>
    </source>
</evidence>
<dbReference type="PANTHER" id="PTHR46836">
    <property type="entry name" value="AFADIN"/>
    <property type="match status" value="1"/>
</dbReference>
<dbReference type="AlphaFoldDB" id="A0A8J5M4W4"/>
<gene>
    <name evidence="3" type="ORF">ZIOFF_006173</name>
</gene>
<evidence type="ECO:0000313" key="3">
    <source>
        <dbReference type="EMBL" id="KAG6532333.1"/>
    </source>
</evidence>